<dbReference type="PANTHER" id="PTHR42905:SF5">
    <property type="entry name" value="CARBOXYVINYL-CARBOXYPHOSPHONATE PHOSPHORYLMUTASE, CHLOROPLASTIC"/>
    <property type="match status" value="1"/>
</dbReference>
<dbReference type="Pfam" id="PF13714">
    <property type="entry name" value="PEP_mutase"/>
    <property type="match status" value="1"/>
</dbReference>
<dbReference type="Proteomes" id="UP000063236">
    <property type="component" value="Unassembled WGS sequence"/>
</dbReference>
<dbReference type="EMBL" id="LPJV01000059">
    <property type="protein sequence ID" value="KWF46772.1"/>
    <property type="molecule type" value="Genomic_DNA"/>
</dbReference>
<reference evidence="1 2" key="1">
    <citation type="submission" date="2015-11" db="EMBL/GenBank/DDBJ databases">
        <title>Expanding the genomic diversity of Burkholderia species for the development of highly accurate diagnostics.</title>
        <authorList>
            <person name="Sahl J."/>
            <person name="Keim P."/>
            <person name="Wagner D."/>
        </authorList>
    </citation>
    <scope>NUCLEOTIDE SEQUENCE [LARGE SCALE GENOMIC DNA]</scope>
    <source>
        <strain evidence="1 2">MSMB378WGS</strain>
    </source>
</reference>
<gene>
    <name evidence="1" type="ORF">WL88_26060</name>
</gene>
<dbReference type="AlphaFoldDB" id="A0AAW3P9I7"/>
<evidence type="ECO:0000313" key="2">
    <source>
        <dbReference type="Proteomes" id="UP000063236"/>
    </source>
</evidence>
<sequence length="269" mass="29368">MPLVLDPLSAKLAEAAGFDALYLGGGTLGYVKTGTEAHLSLTQMAQTGVEIRSACSLPLILDGQCGWGDPAHLHHTMSMAEAAGFAAIEIEDQLMPKRFHHHVGVEHLIPADMMVEKVRQAVAARRDPDFVIIARTNACRTHDLDEALRRAEAYQRAGADMLLILPKHPEQARAIGERIEGPLLYMMLGGPTSIGMSVDELGQLGYKIVLDALTPFFARQRALRLCYEALAQGLQDPTVRQAFGEEADLTHSIIGLDGLLEIERQTVER</sequence>
<evidence type="ECO:0000313" key="1">
    <source>
        <dbReference type="EMBL" id="KWF46772.1"/>
    </source>
</evidence>
<dbReference type="SUPFAM" id="SSF51621">
    <property type="entry name" value="Phosphoenolpyruvate/pyruvate domain"/>
    <property type="match status" value="1"/>
</dbReference>
<dbReference type="InterPro" id="IPR015813">
    <property type="entry name" value="Pyrv/PenolPyrv_kinase-like_dom"/>
</dbReference>
<dbReference type="CDD" id="cd00377">
    <property type="entry name" value="ICL_PEPM"/>
    <property type="match status" value="1"/>
</dbReference>
<proteinExistence type="predicted"/>
<dbReference type="PANTHER" id="PTHR42905">
    <property type="entry name" value="PHOSPHOENOLPYRUVATE CARBOXYLASE"/>
    <property type="match status" value="1"/>
</dbReference>
<comment type="caution">
    <text evidence="1">The sequence shown here is derived from an EMBL/GenBank/DDBJ whole genome shotgun (WGS) entry which is preliminary data.</text>
</comment>
<protein>
    <recommendedName>
        <fullName evidence="3">Carboxyvinyl-carboxyphosphonate phosphorylmutase</fullName>
    </recommendedName>
</protein>
<name>A0AAW3P9I7_9BURK</name>
<dbReference type="GO" id="GO:0016833">
    <property type="term" value="F:oxo-acid-lyase activity"/>
    <property type="evidence" value="ECO:0007669"/>
    <property type="project" value="UniProtKB-ARBA"/>
</dbReference>
<accession>A0AAW3P9I7</accession>
<dbReference type="InterPro" id="IPR039556">
    <property type="entry name" value="ICL/PEPM"/>
</dbReference>
<dbReference type="InterPro" id="IPR040442">
    <property type="entry name" value="Pyrv_kinase-like_dom_sf"/>
</dbReference>
<dbReference type="Gene3D" id="3.20.20.60">
    <property type="entry name" value="Phosphoenolpyruvate-binding domains"/>
    <property type="match status" value="1"/>
</dbReference>
<organism evidence="1 2">
    <name type="scientific">Burkholderia diffusa</name>
    <dbReference type="NCBI Taxonomy" id="488732"/>
    <lineage>
        <taxon>Bacteria</taxon>
        <taxon>Pseudomonadati</taxon>
        <taxon>Pseudomonadota</taxon>
        <taxon>Betaproteobacteria</taxon>
        <taxon>Burkholderiales</taxon>
        <taxon>Burkholderiaceae</taxon>
        <taxon>Burkholderia</taxon>
        <taxon>Burkholderia cepacia complex</taxon>
    </lineage>
</organism>
<evidence type="ECO:0008006" key="3">
    <source>
        <dbReference type="Google" id="ProtNLM"/>
    </source>
</evidence>